<comment type="caution">
    <text evidence="1">The sequence shown here is derived from an EMBL/GenBank/DDBJ whole genome shotgun (WGS) entry which is preliminary data.</text>
</comment>
<name>A0ACC0GSM4_9ERIC</name>
<evidence type="ECO:0000313" key="1">
    <source>
        <dbReference type="EMBL" id="KAI8003706.1"/>
    </source>
</evidence>
<dbReference type="Proteomes" id="UP001060215">
    <property type="component" value="Chromosome 9"/>
</dbReference>
<gene>
    <name evidence="1" type="ORF">LOK49_LG08G00164</name>
</gene>
<keyword evidence="2" id="KW-1185">Reference proteome</keyword>
<accession>A0ACC0GSM4</accession>
<protein>
    <submittedName>
        <fullName evidence="1">Protein REDUCED WALL ACETYLATION 2</fullName>
    </submittedName>
</protein>
<dbReference type="EMBL" id="CM045766">
    <property type="protein sequence ID" value="KAI8003706.1"/>
    <property type="molecule type" value="Genomic_DNA"/>
</dbReference>
<organism evidence="1 2">
    <name type="scientific">Camellia lanceoleosa</name>
    <dbReference type="NCBI Taxonomy" id="1840588"/>
    <lineage>
        <taxon>Eukaryota</taxon>
        <taxon>Viridiplantae</taxon>
        <taxon>Streptophyta</taxon>
        <taxon>Embryophyta</taxon>
        <taxon>Tracheophyta</taxon>
        <taxon>Spermatophyta</taxon>
        <taxon>Magnoliopsida</taxon>
        <taxon>eudicotyledons</taxon>
        <taxon>Gunneridae</taxon>
        <taxon>Pentapetalae</taxon>
        <taxon>asterids</taxon>
        <taxon>Ericales</taxon>
        <taxon>Theaceae</taxon>
        <taxon>Camellia</taxon>
    </lineage>
</organism>
<proteinExistence type="predicted"/>
<evidence type="ECO:0000313" key="2">
    <source>
        <dbReference type="Proteomes" id="UP001060215"/>
    </source>
</evidence>
<sequence>MAPDFEGERLTAVAIDGLARLVRHFDISLVELANETVKQDDRAVLLEGGGLQSVSPKARSSPVTSHVVRSEFGVLLIYFYLCDRTILFGESKKVLPMP</sequence>
<reference evidence="1 2" key="1">
    <citation type="journal article" date="2022" name="Plant J.">
        <title>Chromosome-level genome of Camellia lanceoleosa provides a valuable resource for understanding genome evolution and self-incompatibility.</title>
        <authorList>
            <person name="Gong W."/>
            <person name="Xiao S."/>
            <person name="Wang L."/>
            <person name="Liao Z."/>
            <person name="Chang Y."/>
            <person name="Mo W."/>
            <person name="Hu G."/>
            <person name="Li W."/>
            <person name="Zhao G."/>
            <person name="Zhu H."/>
            <person name="Hu X."/>
            <person name="Ji K."/>
            <person name="Xiang X."/>
            <person name="Song Q."/>
            <person name="Yuan D."/>
            <person name="Jin S."/>
            <person name="Zhang L."/>
        </authorList>
    </citation>
    <scope>NUCLEOTIDE SEQUENCE [LARGE SCALE GENOMIC DNA]</scope>
    <source>
        <strain evidence="1">SQ_2022a</strain>
    </source>
</reference>